<reference evidence="7 8" key="1">
    <citation type="submission" date="2017-04" db="EMBL/GenBank/DDBJ databases">
        <authorList>
            <person name="Afonso C.L."/>
            <person name="Miller P.J."/>
            <person name="Scott M.A."/>
            <person name="Spackman E."/>
            <person name="Goraichik I."/>
            <person name="Dimitrov K.M."/>
            <person name="Suarez D.L."/>
            <person name="Swayne D.E."/>
        </authorList>
    </citation>
    <scope>NUCLEOTIDE SEQUENCE [LARGE SCALE GENOMIC DNA]</scope>
    <source>
        <strain evidence="7 8">USBA 355</strain>
    </source>
</reference>
<dbReference type="AlphaFoldDB" id="A0A1Y6CJS5"/>
<proteinExistence type="predicted"/>
<dbReference type="GO" id="GO:0005886">
    <property type="term" value="C:plasma membrane"/>
    <property type="evidence" value="ECO:0007669"/>
    <property type="project" value="TreeGrafter"/>
</dbReference>
<dbReference type="Gene3D" id="3.90.1310.10">
    <property type="entry name" value="Penicillin-binding protein 2a (Domain 2)"/>
    <property type="match status" value="1"/>
</dbReference>
<keyword evidence="4" id="KW-1133">Transmembrane helix</keyword>
<accession>A0A1Y6CJS5</accession>
<keyword evidence="3 4" id="KW-0472">Membrane</keyword>
<dbReference type="PANTHER" id="PTHR30627">
    <property type="entry name" value="PEPTIDOGLYCAN D,D-TRANSPEPTIDASE"/>
    <property type="match status" value="1"/>
</dbReference>
<dbReference type="STRING" id="560819.SAMN05428998_13010"/>
<dbReference type="InterPro" id="IPR050515">
    <property type="entry name" value="Beta-lactam/transpept"/>
</dbReference>
<dbReference type="GO" id="GO:0008658">
    <property type="term" value="F:penicillin binding"/>
    <property type="evidence" value="ECO:0007669"/>
    <property type="project" value="InterPro"/>
</dbReference>
<dbReference type="InterPro" id="IPR012338">
    <property type="entry name" value="Beta-lactam/transpept-like"/>
</dbReference>
<dbReference type="InterPro" id="IPR005311">
    <property type="entry name" value="PBP_dimer"/>
</dbReference>
<dbReference type="PANTHER" id="PTHR30627:SF1">
    <property type="entry name" value="PEPTIDOGLYCAN D,D-TRANSPEPTIDASE FTSI"/>
    <property type="match status" value="1"/>
</dbReference>
<protein>
    <submittedName>
        <fullName evidence="7">Cell division protein FtsI (Penicillin-binding protein 3)</fullName>
    </submittedName>
</protein>
<feature type="transmembrane region" description="Helical" evidence="4">
    <location>
        <begin position="47"/>
        <end position="66"/>
    </location>
</feature>
<evidence type="ECO:0000256" key="1">
    <source>
        <dbReference type="ARBA" id="ARBA00004370"/>
    </source>
</evidence>
<dbReference type="RefSeq" id="WP_085125586.1">
    <property type="nucleotide sequence ID" value="NZ_FWZX01000030.1"/>
</dbReference>
<dbReference type="Proteomes" id="UP000192917">
    <property type="component" value="Unassembled WGS sequence"/>
</dbReference>
<dbReference type="InterPro" id="IPR001460">
    <property type="entry name" value="PCN-bd_Tpept"/>
</dbReference>
<keyword evidence="2" id="KW-0378">Hydrolase</keyword>
<evidence type="ECO:0000256" key="4">
    <source>
        <dbReference type="SAM" id="Phobius"/>
    </source>
</evidence>
<evidence type="ECO:0000313" key="7">
    <source>
        <dbReference type="EMBL" id="SMF70999.1"/>
    </source>
</evidence>
<dbReference type="SUPFAM" id="SSF56519">
    <property type="entry name" value="Penicillin binding protein dimerisation domain"/>
    <property type="match status" value="1"/>
</dbReference>
<feature type="domain" description="Penicillin-binding protein transpeptidase" evidence="5">
    <location>
        <begin position="253"/>
        <end position="550"/>
    </location>
</feature>
<keyword evidence="2" id="KW-0121">Carboxypeptidase</keyword>
<dbReference type="Pfam" id="PF03717">
    <property type="entry name" value="PBP_dimer"/>
    <property type="match status" value="1"/>
</dbReference>
<keyword evidence="7" id="KW-0132">Cell division</keyword>
<evidence type="ECO:0000256" key="3">
    <source>
        <dbReference type="ARBA" id="ARBA00023136"/>
    </source>
</evidence>
<sequence>MIGPHRKSSARVARVTPCGRDLGPNNGWVVELDGQTKTALEVGRTRLLVAGFVFALAFLGVAGRLIDLSLFGAVGEPLRAEAPSADELRPTRAAILDRNGEILATTLPVASIYANPHEIRDPVLAASRLATALPDIDPGEIRDRLASDRSFIWIKRHITPREMAAVNRLGIPGVRFQREETRVYPHGSLVSQVVGLTDIDGHGIAGMESAENGLLSDGRTPLRLSIDLRIQYIMAEELSAAMKTFDGIGAAGLVVDAHTGEILSMVSLPTFDPNDPAAAGPAARFNRASLGVYEMGSVFKLATAAMALDSGVVHLTDGFDVTHPIRVGRFRINDYHPIKGTISIPEIIMHSSNIGTVHMAMEAGTDRLLAFYGALGLTKRLKYELPETGEPLLPHPWREINTMTASYGQGIAVTPLQVVRATAAIANGGELPTLTLMHRTPDQRGRVTRVLTEETSRQMRWLMRLVVEKGTGRKADAPGYLVGGKTGTADKPSPKGGYAKNKRIASFIGAFPMDDPQYVIFAMVDEPKGIKATYGYATGGWVTAPVVSRVVERIAPLLGIAPRRGDDELDTERKIVPVVYRGTELAAR</sequence>
<evidence type="ECO:0000259" key="6">
    <source>
        <dbReference type="Pfam" id="PF03717"/>
    </source>
</evidence>
<name>A0A1Y6CJS5_9PROT</name>
<evidence type="ECO:0000259" key="5">
    <source>
        <dbReference type="Pfam" id="PF00905"/>
    </source>
</evidence>
<dbReference type="Gene3D" id="1.10.150.770">
    <property type="match status" value="1"/>
</dbReference>
<dbReference type="SUPFAM" id="SSF56601">
    <property type="entry name" value="beta-lactamase/transpeptidase-like"/>
    <property type="match status" value="1"/>
</dbReference>
<gene>
    <name evidence="7" type="ORF">SAMN05428998_13010</name>
</gene>
<keyword evidence="8" id="KW-1185">Reference proteome</keyword>
<evidence type="ECO:0000256" key="2">
    <source>
        <dbReference type="ARBA" id="ARBA00022645"/>
    </source>
</evidence>
<dbReference type="InterPro" id="IPR036138">
    <property type="entry name" value="PBP_dimer_sf"/>
</dbReference>
<dbReference type="GO" id="GO:0004180">
    <property type="term" value="F:carboxypeptidase activity"/>
    <property type="evidence" value="ECO:0007669"/>
    <property type="project" value="UniProtKB-KW"/>
</dbReference>
<keyword evidence="2" id="KW-0645">Protease</keyword>
<evidence type="ECO:0000313" key="8">
    <source>
        <dbReference type="Proteomes" id="UP000192917"/>
    </source>
</evidence>
<dbReference type="Pfam" id="PF00905">
    <property type="entry name" value="Transpeptidase"/>
    <property type="match status" value="1"/>
</dbReference>
<feature type="domain" description="Penicillin-binding protein dimerisation" evidence="6">
    <location>
        <begin position="89"/>
        <end position="197"/>
    </location>
</feature>
<dbReference type="EMBL" id="FWZX01000030">
    <property type="protein sequence ID" value="SMF70999.1"/>
    <property type="molecule type" value="Genomic_DNA"/>
</dbReference>
<keyword evidence="7" id="KW-0131">Cell cycle</keyword>
<comment type="subcellular location">
    <subcellularLocation>
        <location evidence="1">Membrane</location>
    </subcellularLocation>
</comment>
<keyword evidence="4" id="KW-0812">Transmembrane</keyword>
<dbReference type="GO" id="GO:0051301">
    <property type="term" value="P:cell division"/>
    <property type="evidence" value="ECO:0007669"/>
    <property type="project" value="UniProtKB-KW"/>
</dbReference>
<organism evidence="7 8">
    <name type="scientific">Tistlia consotensis USBA 355</name>
    <dbReference type="NCBI Taxonomy" id="560819"/>
    <lineage>
        <taxon>Bacteria</taxon>
        <taxon>Pseudomonadati</taxon>
        <taxon>Pseudomonadota</taxon>
        <taxon>Alphaproteobacteria</taxon>
        <taxon>Rhodospirillales</taxon>
        <taxon>Rhodovibrionaceae</taxon>
        <taxon>Tistlia</taxon>
    </lineage>
</organism>
<dbReference type="Gene3D" id="3.30.450.330">
    <property type="match status" value="1"/>
</dbReference>
<dbReference type="Gene3D" id="3.40.710.10">
    <property type="entry name" value="DD-peptidase/beta-lactamase superfamily"/>
    <property type="match status" value="1"/>
</dbReference>
<dbReference type="GO" id="GO:0071555">
    <property type="term" value="P:cell wall organization"/>
    <property type="evidence" value="ECO:0007669"/>
    <property type="project" value="TreeGrafter"/>
</dbReference>